<accession>A0A7Y0SIH1</accession>
<sequence length="104" mass="12220">MRRRNATKRDEDSWEEELALWGVQDIQDAHDEPIELWEEHLEVVQWWISIPGFLKFNGTACLGMDVLAVKADMELSDSTYSPEQYQKLKVIARTLAEELNQREQ</sequence>
<protein>
    <submittedName>
        <fullName evidence="1">Uncharacterized protein</fullName>
    </submittedName>
</protein>
<name>A0A7Y0SIH1_VIBPH</name>
<dbReference type="AlphaFoldDB" id="A0A7Y0SIH1"/>
<dbReference type="EMBL" id="JABCLB010001328">
    <property type="protein sequence ID" value="NMU84028.1"/>
    <property type="molecule type" value="Genomic_DNA"/>
</dbReference>
<evidence type="ECO:0000313" key="1">
    <source>
        <dbReference type="EMBL" id="NMU84028.1"/>
    </source>
</evidence>
<organism evidence="1 2">
    <name type="scientific">Vibrio parahaemolyticus</name>
    <dbReference type="NCBI Taxonomy" id="670"/>
    <lineage>
        <taxon>Bacteria</taxon>
        <taxon>Pseudomonadati</taxon>
        <taxon>Pseudomonadota</taxon>
        <taxon>Gammaproteobacteria</taxon>
        <taxon>Vibrionales</taxon>
        <taxon>Vibrionaceae</taxon>
        <taxon>Vibrio</taxon>
    </lineage>
</organism>
<gene>
    <name evidence="1" type="ORF">HKB16_14160</name>
</gene>
<comment type="caution">
    <text evidence="1">The sequence shown here is derived from an EMBL/GenBank/DDBJ whole genome shotgun (WGS) entry which is preliminary data.</text>
</comment>
<proteinExistence type="predicted"/>
<evidence type="ECO:0000313" key="2">
    <source>
        <dbReference type="Proteomes" id="UP000518904"/>
    </source>
</evidence>
<reference evidence="1 2" key="1">
    <citation type="submission" date="2020-04" db="EMBL/GenBank/DDBJ databases">
        <title>Whole-genome sequencing of Vibrio spp. from China reveals different genetic environments of blaCTX-M-14 among diverse lineages.</title>
        <authorList>
            <person name="Zheng Z."/>
            <person name="Ye L."/>
            <person name="Chen S."/>
        </authorList>
    </citation>
    <scope>NUCLEOTIDE SEQUENCE [LARGE SCALE GENOMIC DNA]</scope>
    <source>
        <strain evidence="1 2">Vb0551</strain>
    </source>
</reference>
<dbReference type="RefSeq" id="WP_141179921.1">
    <property type="nucleotide sequence ID" value="NZ_JABCKZ010001035.1"/>
</dbReference>
<dbReference type="Proteomes" id="UP000518904">
    <property type="component" value="Unassembled WGS sequence"/>
</dbReference>